<evidence type="ECO:0000313" key="3">
    <source>
        <dbReference type="EMBL" id="EZA59223.1"/>
    </source>
</evidence>
<dbReference type="InterPro" id="IPR000210">
    <property type="entry name" value="BTB/POZ_dom"/>
</dbReference>
<dbReference type="InterPro" id="IPR011705">
    <property type="entry name" value="BACK"/>
</dbReference>
<dbReference type="GO" id="GO:0022008">
    <property type="term" value="P:neurogenesis"/>
    <property type="evidence" value="ECO:0007669"/>
    <property type="project" value="TreeGrafter"/>
</dbReference>
<feature type="domain" description="BTB" evidence="2">
    <location>
        <begin position="29"/>
        <end position="99"/>
    </location>
</feature>
<evidence type="ECO:0000256" key="1">
    <source>
        <dbReference type="SAM" id="MobiDB-lite"/>
    </source>
</evidence>
<dbReference type="AlphaFoldDB" id="A0A026WTE5"/>
<dbReference type="PROSITE" id="PS50097">
    <property type="entry name" value="BTB"/>
    <property type="match status" value="1"/>
</dbReference>
<keyword evidence="5" id="KW-1185">Reference proteome</keyword>
<reference evidence="3 5" key="1">
    <citation type="journal article" date="2014" name="Curr. Biol.">
        <title>The genome of the clonal raider ant Cerapachys biroi.</title>
        <authorList>
            <person name="Oxley P.R."/>
            <person name="Ji L."/>
            <person name="Fetter-Pruneda I."/>
            <person name="McKenzie S.K."/>
            <person name="Li C."/>
            <person name="Hu H."/>
            <person name="Zhang G."/>
            <person name="Kronauer D.J."/>
        </authorList>
    </citation>
    <scope>NUCLEOTIDE SEQUENCE [LARGE SCALE GENOMIC DNA]</scope>
</reference>
<dbReference type="Gene3D" id="1.25.40.420">
    <property type="match status" value="1"/>
</dbReference>
<accession>A0A026WTE5</accession>
<protein>
    <submittedName>
        <fullName evidence="3">BTB/POZ domain-containing protein 6-A</fullName>
    </submittedName>
</protein>
<dbReference type="Gene3D" id="3.30.710.10">
    <property type="entry name" value="Potassium Channel Kv1.1, Chain A"/>
    <property type="match status" value="1"/>
</dbReference>
<dbReference type="PANTHER" id="PTHR45774:SF3">
    <property type="entry name" value="BTB (POZ) DOMAIN-CONTAINING 2B-RELATED"/>
    <property type="match status" value="1"/>
</dbReference>
<dbReference type="OMA" id="GSAFCHI"/>
<feature type="compositionally biased region" description="Low complexity" evidence="1">
    <location>
        <begin position="299"/>
        <end position="315"/>
    </location>
</feature>
<dbReference type="Pfam" id="PF00651">
    <property type="entry name" value="BTB"/>
    <property type="match status" value="1"/>
</dbReference>
<sequence>MSFPCFDWQTSKEKLSERGEYLFDTGLWSDCKFIVGQEPEQRIFNGHKLFLAMSSPIFETMFFGSTAEKDDPIPIRDVQSEAFKILLQYIYTEKAEFTSFKLVCELYYCANRYMLPSLVRQCTEYLCTNLSPKGACRAYELAKLFEKCELMDDCLDIICTMTSEVLNESSWKDIGLATLLTVLDQEDLEISSEIELFIAVEKWAKSECCRKLIDPTNRENLRSVIGDAFSKIRFLSLTPQEFATGPAVSPMFSQDEAFAILLNICTDDKTLVLVPEDFCTISYSRTNLKNKTLQTSSTSNLKNTTLQTSSTSSQQHIPPRAEQDLFGIRYKY</sequence>
<gene>
    <name evidence="4" type="ORF">DMN91_008259</name>
    <name evidence="3" type="ORF">X777_15866</name>
</gene>
<feature type="region of interest" description="Disordered" evidence="1">
    <location>
        <begin position="299"/>
        <end position="318"/>
    </location>
</feature>
<dbReference type="SMART" id="SM00225">
    <property type="entry name" value="BTB"/>
    <property type="match status" value="1"/>
</dbReference>
<dbReference type="GO" id="GO:0005829">
    <property type="term" value="C:cytosol"/>
    <property type="evidence" value="ECO:0007669"/>
    <property type="project" value="TreeGrafter"/>
</dbReference>
<dbReference type="Proteomes" id="UP000053097">
    <property type="component" value="Unassembled WGS sequence"/>
</dbReference>
<dbReference type="SMART" id="SM00875">
    <property type="entry name" value="BACK"/>
    <property type="match status" value="1"/>
</dbReference>
<dbReference type="OrthoDB" id="45365at2759"/>
<dbReference type="SUPFAM" id="SSF54695">
    <property type="entry name" value="POZ domain"/>
    <property type="match status" value="1"/>
</dbReference>
<evidence type="ECO:0000259" key="2">
    <source>
        <dbReference type="PROSITE" id="PS50097"/>
    </source>
</evidence>
<dbReference type="Pfam" id="PF07707">
    <property type="entry name" value="BACK"/>
    <property type="match status" value="1"/>
</dbReference>
<organism evidence="3 5">
    <name type="scientific">Ooceraea biroi</name>
    <name type="common">Clonal raider ant</name>
    <name type="synonym">Cerapachys biroi</name>
    <dbReference type="NCBI Taxonomy" id="2015173"/>
    <lineage>
        <taxon>Eukaryota</taxon>
        <taxon>Metazoa</taxon>
        <taxon>Ecdysozoa</taxon>
        <taxon>Arthropoda</taxon>
        <taxon>Hexapoda</taxon>
        <taxon>Insecta</taxon>
        <taxon>Pterygota</taxon>
        <taxon>Neoptera</taxon>
        <taxon>Endopterygota</taxon>
        <taxon>Hymenoptera</taxon>
        <taxon>Apocrita</taxon>
        <taxon>Aculeata</taxon>
        <taxon>Formicoidea</taxon>
        <taxon>Formicidae</taxon>
        <taxon>Dorylinae</taxon>
        <taxon>Ooceraea</taxon>
    </lineage>
</organism>
<reference evidence="4" key="2">
    <citation type="journal article" date="2018" name="Genome Res.">
        <title>The genomic architecture and molecular evolution of ant odorant receptors.</title>
        <authorList>
            <person name="McKenzie S.K."/>
            <person name="Kronauer D.J.C."/>
        </authorList>
    </citation>
    <scope>NUCLEOTIDE SEQUENCE [LARGE SCALE GENOMIC DNA]</scope>
    <source>
        <strain evidence="4">Clonal line C1</strain>
    </source>
</reference>
<dbReference type="EMBL" id="KK107109">
    <property type="protein sequence ID" value="EZA59223.1"/>
    <property type="molecule type" value="Genomic_DNA"/>
</dbReference>
<reference evidence="4" key="3">
    <citation type="submission" date="2018-07" db="EMBL/GenBank/DDBJ databases">
        <authorList>
            <person name="Mckenzie S.K."/>
            <person name="Kronauer D.J.C."/>
        </authorList>
    </citation>
    <scope>NUCLEOTIDE SEQUENCE</scope>
    <source>
        <strain evidence="4">Clonal line C1</strain>
    </source>
</reference>
<dbReference type="PANTHER" id="PTHR45774">
    <property type="entry name" value="BTB/POZ DOMAIN-CONTAINING"/>
    <property type="match status" value="1"/>
</dbReference>
<dbReference type="EMBL" id="QOIP01000008">
    <property type="protein sequence ID" value="RLU19702.1"/>
    <property type="molecule type" value="Genomic_DNA"/>
</dbReference>
<dbReference type="Proteomes" id="UP000279307">
    <property type="component" value="Chromosome 8"/>
</dbReference>
<evidence type="ECO:0000313" key="5">
    <source>
        <dbReference type="Proteomes" id="UP000053097"/>
    </source>
</evidence>
<evidence type="ECO:0000313" key="4">
    <source>
        <dbReference type="EMBL" id="RLU19702.1"/>
    </source>
</evidence>
<dbReference type="InterPro" id="IPR011333">
    <property type="entry name" value="SKP1/BTB/POZ_sf"/>
</dbReference>
<proteinExistence type="predicted"/>
<name>A0A026WTE5_OOCBI</name>
<dbReference type="GO" id="GO:0000932">
    <property type="term" value="C:P-body"/>
    <property type="evidence" value="ECO:0007669"/>
    <property type="project" value="TreeGrafter"/>
</dbReference>